<dbReference type="Gramene" id="RZC84691">
    <property type="protein sequence ID" value="RZC84691"/>
    <property type="gene ID" value="C5167_047479"/>
</dbReference>
<protein>
    <recommendedName>
        <fullName evidence="1">LRAT domain-containing protein</fullName>
    </recommendedName>
</protein>
<sequence>MYLLQKGFGNYDIFLNNCEDFALYCKTGLLTLDKSGVGRSGQAASVVGAPLAAILATPLRFLMPAPVGMAVTAGMYCVSRYATDIGVRSDVIKVAVEDMSVDLGWVRNPGNEAAEEDEESLVI</sequence>
<gene>
    <name evidence="2" type="ORF">C5167_047479</name>
</gene>
<dbReference type="PANTHER" id="PTHR46137">
    <property type="entry name" value="OS05G0310600 PROTEIN"/>
    <property type="match status" value="1"/>
</dbReference>
<dbReference type="PANTHER" id="PTHR46137:SF2">
    <property type="entry name" value="OS09G0526800 PROTEIN"/>
    <property type="match status" value="1"/>
</dbReference>
<dbReference type="Gene3D" id="3.90.1720.10">
    <property type="entry name" value="endopeptidase domain like (from Nostoc punctiforme)"/>
    <property type="match status" value="1"/>
</dbReference>
<keyword evidence="3" id="KW-1185">Reference proteome</keyword>
<organism evidence="2 3">
    <name type="scientific">Papaver somniferum</name>
    <name type="common">Opium poppy</name>
    <dbReference type="NCBI Taxonomy" id="3469"/>
    <lineage>
        <taxon>Eukaryota</taxon>
        <taxon>Viridiplantae</taxon>
        <taxon>Streptophyta</taxon>
        <taxon>Embryophyta</taxon>
        <taxon>Tracheophyta</taxon>
        <taxon>Spermatophyta</taxon>
        <taxon>Magnoliopsida</taxon>
        <taxon>Ranunculales</taxon>
        <taxon>Papaveraceae</taxon>
        <taxon>Papaveroideae</taxon>
        <taxon>Papaver</taxon>
    </lineage>
</organism>
<proteinExistence type="predicted"/>
<dbReference type="Proteomes" id="UP000316621">
    <property type="component" value="Chromosome 11"/>
</dbReference>
<evidence type="ECO:0000313" key="3">
    <source>
        <dbReference type="Proteomes" id="UP000316621"/>
    </source>
</evidence>
<evidence type="ECO:0000259" key="1">
    <source>
        <dbReference type="PROSITE" id="PS51934"/>
    </source>
</evidence>
<accession>A0A4Y7LKB8</accession>
<reference evidence="2 3" key="1">
    <citation type="journal article" date="2018" name="Science">
        <title>The opium poppy genome and morphinan production.</title>
        <authorList>
            <person name="Guo L."/>
            <person name="Winzer T."/>
            <person name="Yang X."/>
            <person name="Li Y."/>
            <person name="Ning Z."/>
            <person name="He Z."/>
            <person name="Teodor R."/>
            <person name="Lu Y."/>
            <person name="Bowser T.A."/>
            <person name="Graham I.A."/>
            <person name="Ye K."/>
        </authorList>
    </citation>
    <scope>NUCLEOTIDE SEQUENCE [LARGE SCALE GENOMIC DNA]</scope>
    <source>
        <strain evidence="3">cv. HN1</strain>
        <tissue evidence="2">Leaves</tissue>
    </source>
</reference>
<dbReference type="AlphaFoldDB" id="A0A4Y7LKB8"/>
<dbReference type="PROSITE" id="PS51934">
    <property type="entry name" value="LRAT"/>
    <property type="match status" value="1"/>
</dbReference>
<evidence type="ECO:0000313" key="2">
    <source>
        <dbReference type="EMBL" id="RZC84691.1"/>
    </source>
</evidence>
<feature type="domain" description="LRAT" evidence="1">
    <location>
        <begin position="1"/>
        <end position="34"/>
    </location>
</feature>
<dbReference type="STRING" id="3469.A0A4Y7LKB8"/>
<dbReference type="Pfam" id="PF04970">
    <property type="entry name" value="LRAT"/>
    <property type="match status" value="1"/>
</dbReference>
<dbReference type="InterPro" id="IPR007053">
    <property type="entry name" value="LRAT_dom"/>
</dbReference>
<name>A0A4Y7LKB8_PAPSO</name>
<dbReference type="EMBL" id="CM010725">
    <property type="protein sequence ID" value="RZC84691.1"/>
    <property type="molecule type" value="Genomic_DNA"/>
</dbReference>